<dbReference type="Proteomes" id="UP000283509">
    <property type="component" value="Unassembled WGS sequence"/>
</dbReference>
<dbReference type="AlphaFoldDB" id="A0A423U9A8"/>
<dbReference type="SUPFAM" id="SSF81296">
    <property type="entry name" value="E set domains"/>
    <property type="match status" value="2"/>
</dbReference>
<dbReference type="InterPro" id="IPR011022">
    <property type="entry name" value="Arrestin_C-like"/>
</dbReference>
<reference evidence="4 5" key="2">
    <citation type="submission" date="2019-01" db="EMBL/GenBank/DDBJ databases">
        <title>The decoding of complex shrimp genome reveals the adaptation for benthos swimmer, frequently molting mechanism and breeding impact on genome.</title>
        <authorList>
            <person name="Sun Y."/>
            <person name="Gao Y."/>
            <person name="Yu Y."/>
        </authorList>
    </citation>
    <scope>NUCLEOTIDE SEQUENCE [LARGE SCALE GENOMIC DNA]</scope>
    <source>
        <tissue evidence="4">Muscle</tissue>
    </source>
</reference>
<dbReference type="GO" id="GO:0002031">
    <property type="term" value="P:G protein-coupled receptor internalization"/>
    <property type="evidence" value="ECO:0007669"/>
    <property type="project" value="TreeGrafter"/>
</dbReference>
<dbReference type="SMART" id="SM01017">
    <property type="entry name" value="Arrestin_C"/>
    <property type="match status" value="1"/>
</dbReference>
<sequence length="375" mass="41228">MLLSWYPGKLTVYLGRRDFVDNTSSTDPIDGVVVCDDHYLQDRKIFASVTVTYRFGREEDEVMGLSFSKEMQLICQQVHPSLVSAAPNDVQQRLMNKIGGDAHPFNLHLPEEAPVSVQLSSGSQHTAKPLGVIYELQVYVAKDSTEIPHRRSAVSLAVRKVQYCPLDSPCRQPSAVVSKGFVFSSGKINLEVSLDKDVYYHDEPLSADLTINNNSKKSVKNIKCAVVQHIEVTMTNNHFNREVASVESKEGCPIGHKGMVKKNMTLTPQACNNKVKAGIALDGKVKDADANLASSTLVGTGKDPNDALGIIVSYSFRVRLNCGALGGELVADLPFKLMHPVSVPGESRPQNAKEDKKIEIEEFASFRRGFSVDQH</sequence>
<gene>
    <name evidence="4" type="ORF">C7M84_018051</name>
</gene>
<dbReference type="OrthoDB" id="298939at2759"/>
<dbReference type="Gene3D" id="2.60.40.640">
    <property type="match status" value="1"/>
</dbReference>
<dbReference type="PRINTS" id="PR00309">
    <property type="entry name" value="ARRESTIN"/>
</dbReference>
<evidence type="ECO:0000259" key="3">
    <source>
        <dbReference type="SMART" id="SM01017"/>
    </source>
</evidence>
<organism evidence="4 5">
    <name type="scientific">Penaeus vannamei</name>
    <name type="common">Whiteleg shrimp</name>
    <name type="synonym">Litopenaeus vannamei</name>
    <dbReference type="NCBI Taxonomy" id="6689"/>
    <lineage>
        <taxon>Eukaryota</taxon>
        <taxon>Metazoa</taxon>
        <taxon>Ecdysozoa</taxon>
        <taxon>Arthropoda</taxon>
        <taxon>Crustacea</taxon>
        <taxon>Multicrustacea</taxon>
        <taxon>Malacostraca</taxon>
        <taxon>Eumalacostraca</taxon>
        <taxon>Eucarida</taxon>
        <taxon>Decapoda</taxon>
        <taxon>Dendrobranchiata</taxon>
        <taxon>Penaeoidea</taxon>
        <taxon>Penaeidae</taxon>
        <taxon>Penaeus</taxon>
    </lineage>
</organism>
<dbReference type="GO" id="GO:0001664">
    <property type="term" value="F:G protein-coupled receptor binding"/>
    <property type="evidence" value="ECO:0007669"/>
    <property type="project" value="TreeGrafter"/>
</dbReference>
<keyword evidence="5" id="KW-1185">Reference proteome</keyword>
<dbReference type="Gene3D" id="2.60.40.840">
    <property type="match status" value="1"/>
</dbReference>
<reference evidence="4 5" key="1">
    <citation type="submission" date="2018-04" db="EMBL/GenBank/DDBJ databases">
        <authorList>
            <person name="Zhang X."/>
            <person name="Yuan J."/>
            <person name="Li F."/>
            <person name="Xiang J."/>
        </authorList>
    </citation>
    <scope>NUCLEOTIDE SEQUENCE [LARGE SCALE GENOMIC DNA]</scope>
    <source>
        <tissue evidence="4">Muscle</tissue>
    </source>
</reference>
<evidence type="ECO:0000313" key="5">
    <source>
        <dbReference type="Proteomes" id="UP000283509"/>
    </source>
</evidence>
<dbReference type="GO" id="GO:0005737">
    <property type="term" value="C:cytoplasm"/>
    <property type="evidence" value="ECO:0007669"/>
    <property type="project" value="TreeGrafter"/>
</dbReference>
<dbReference type="EMBL" id="QCYY01000334">
    <property type="protein sequence ID" value="ROT85287.1"/>
    <property type="molecule type" value="Genomic_DNA"/>
</dbReference>
<proteinExistence type="inferred from homology"/>
<evidence type="ECO:0000256" key="2">
    <source>
        <dbReference type="ARBA" id="ARBA00022606"/>
    </source>
</evidence>
<comment type="similarity">
    <text evidence="1">Belongs to the arrestin family.</text>
</comment>
<dbReference type="STRING" id="6689.A0A423U9A8"/>
<comment type="caution">
    <text evidence="4">The sequence shown here is derived from an EMBL/GenBank/DDBJ whole genome shotgun (WGS) entry which is preliminary data.</text>
</comment>
<name>A0A423U9A8_PENVA</name>
<dbReference type="GO" id="GO:0007165">
    <property type="term" value="P:signal transduction"/>
    <property type="evidence" value="ECO:0007669"/>
    <property type="project" value="InterPro"/>
</dbReference>
<dbReference type="InterPro" id="IPR014753">
    <property type="entry name" value="Arrestin_N"/>
</dbReference>
<evidence type="ECO:0000256" key="1">
    <source>
        <dbReference type="ARBA" id="ARBA00005298"/>
    </source>
</evidence>
<dbReference type="Pfam" id="PF00339">
    <property type="entry name" value="Arrestin_N"/>
    <property type="match status" value="1"/>
</dbReference>
<keyword evidence="2" id="KW-0716">Sensory transduction</keyword>
<dbReference type="InterPro" id="IPR014752">
    <property type="entry name" value="Arrestin-like_C"/>
</dbReference>
<dbReference type="Pfam" id="PF02752">
    <property type="entry name" value="Arrestin_C"/>
    <property type="match status" value="1"/>
</dbReference>
<dbReference type="PANTHER" id="PTHR11792">
    <property type="entry name" value="ARRESTIN"/>
    <property type="match status" value="1"/>
</dbReference>
<dbReference type="InterPro" id="IPR000698">
    <property type="entry name" value="Arrestin"/>
</dbReference>
<dbReference type="PANTHER" id="PTHR11792:SF23">
    <property type="entry name" value="PHOSRESTIN-1"/>
    <property type="match status" value="1"/>
</dbReference>
<dbReference type="InterPro" id="IPR011021">
    <property type="entry name" value="Arrestin-like_N"/>
</dbReference>
<feature type="domain" description="Arrestin C-terminal-like" evidence="3">
    <location>
        <begin position="184"/>
        <end position="342"/>
    </location>
</feature>
<dbReference type="InterPro" id="IPR014756">
    <property type="entry name" value="Ig_E-set"/>
</dbReference>
<protein>
    <submittedName>
        <fullName evidence="4">Arrestin-like protein</fullName>
    </submittedName>
</protein>
<accession>A0A423U9A8</accession>
<evidence type="ECO:0000313" key="4">
    <source>
        <dbReference type="EMBL" id="ROT85287.1"/>
    </source>
</evidence>